<organism evidence="1 2">
    <name type="scientific">Streptomyces agglomeratus</name>
    <dbReference type="NCBI Taxonomy" id="285458"/>
    <lineage>
        <taxon>Bacteria</taxon>
        <taxon>Bacillati</taxon>
        <taxon>Actinomycetota</taxon>
        <taxon>Actinomycetes</taxon>
        <taxon>Kitasatosporales</taxon>
        <taxon>Streptomycetaceae</taxon>
        <taxon>Streptomyces</taxon>
    </lineage>
</organism>
<sequence>MPPRPVHLAGASDRTWDPEDEHVVAERMDKAHADNPRLAAWLAEQQGRFDDWNSRHGGGWDFSEHSLDRIEALVRERVASVDDLFTDEHTPMMQVACWYVGEVHNRTRGTQWRTDPDPADSHPWSKRPYVIVPFTHLHEYQDPEGIDYDARPQHHPLSSFLALLREEPTDGLGSLRRELAAYEPGGRIVAQPQPQPQDD</sequence>
<evidence type="ECO:0000313" key="1">
    <source>
        <dbReference type="EMBL" id="OEJ29170.1"/>
    </source>
</evidence>
<name>A0A1E5PHX5_9ACTN</name>
<dbReference type="Proteomes" id="UP000095759">
    <property type="component" value="Unassembled WGS sequence"/>
</dbReference>
<evidence type="ECO:0000313" key="2">
    <source>
        <dbReference type="Proteomes" id="UP000095759"/>
    </source>
</evidence>
<dbReference type="AlphaFoldDB" id="A0A1E5PHX5"/>
<accession>A0A1E5PHX5</accession>
<proteinExistence type="predicted"/>
<reference evidence="1 2" key="1">
    <citation type="submission" date="2016-08" db="EMBL/GenBank/DDBJ databases">
        <title>Complete genome sequence of Streptomyces agglomeratus strain 6-3-2, a novel anti-MRSA actinomycete isolated from Wuli of Tebit, China.</title>
        <authorList>
            <person name="Chen X."/>
        </authorList>
    </citation>
    <scope>NUCLEOTIDE SEQUENCE [LARGE SCALE GENOMIC DNA]</scope>
    <source>
        <strain evidence="1 2">6-3-2</strain>
    </source>
</reference>
<protein>
    <submittedName>
        <fullName evidence="1">Uncharacterized protein</fullName>
    </submittedName>
</protein>
<dbReference type="STRING" id="285458.BGM19_34350"/>
<gene>
    <name evidence="1" type="ORF">AS594_02460</name>
</gene>
<comment type="caution">
    <text evidence="1">The sequence shown here is derived from an EMBL/GenBank/DDBJ whole genome shotgun (WGS) entry which is preliminary data.</text>
</comment>
<dbReference type="EMBL" id="MEHJ01000001">
    <property type="protein sequence ID" value="OEJ29170.1"/>
    <property type="molecule type" value="Genomic_DNA"/>
</dbReference>
<keyword evidence="2" id="KW-1185">Reference proteome</keyword>